<evidence type="ECO:0000256" key="1">
    <source>
        <dbReference type="SAM" id="Coils"/>
    </source>
</evidence>
<protein>
    <submittedName>
        <fullName evidence="2">Uncharacterized protein</fullName>
    </submittedName>
</protein>
<comment type="caution">
    <text evidence="2">The sequence shown here is derived from an EMBL/GenBank/DDBJ whole genome shotgun (WGS) entry which is preliminary data.</text>
</comment>
<dbReference type="Proteomes" id="UP000886687">
    <property type="component" value="Unassembled WGS sequence"/>
</dbReference>
<evidence type="ECO:0000313" key="3">
    <source>
        <dbReference type="Proteomes" id="UP000886687"/>
    </source>
</evidence>
<proteinExistence type="predicted"/>
<feature type="coiled-coil region" evidence="1">
    <location>
        <begin position="148"/>
        <end position="179"/>
    </location>
</feature>
<name>A0A9E4K5Z6_9GAMM</name>
<reference evidence="2" key="1">
    <citation type="journal article" date="2021" name="Proc. Natl. Acad. Sci. U.S.A.">
        <title>Global biogeography of chemosynthetic symbionts reveals both localized and globally distributed symbiont groups. .</title>
        <authorList>
            <person name="Osvatic J.T."/>
            <person name="Wilkins L.G.E."/>
            <person name="Leibrecht L."/>
            <person name="Leray M."/>
            <person name="Zauner S."/>
            <person name="Polzin J."/>
            <person name="Camacho Y."/>
            <person name="Gros O."/>
            <person name="van Gils J.A."/>
            <person name="Eisen J.A."/>
            <person name="Petersen J.M."/>
            <person name="Yuen B."/>
        </authorList>
    </citation>
    <scope>NUCLEOTIDE SEQUENCE</scope>
    <source>
        <strain evidence="2">MAGL173</strain>
    </source>
</reference>
<dbReference type="AlphaFoldDB" id="A0A9E4K5Z6"/>
<gene>
    <name evidence="2" type="ORF">JAZ04_11640</name>
</gene>
<evidence type="ECO:0000313" key="2">
    <source>
        <dbReference type="EMBL" id="MCG7939488.1"/>
    </source>
</evidence>
<sequence>MRYTLRVLILFFIYNTAFSSTCLRIEPTNKVPGWFFVYNSCGASLSGDYSCTPSGKSGQFSVSKCERTQLHCKAEDGLSLESVYVVHGNPHSFCLTDKLNDESIDSISGSQTMKNINSNLERKYKSSLFTNNNTNSINNDSAFNSIEIDRYREMIEEFEDREQKLLDDMHSEIEEEKRNRNRNRNFNKQNLEAFGSFFGGILQGLLIGNSMHNHSNSGVSTRTPNFLINPPPSIPSAEETVPDEKRCQATFWSGDYTAYKCSDGSSYSTGTQPDLW</sequence>
<accession>A0A9E4K5Z6</accession>
<keyword evidence="1" id="KW-0175">Coiled coil</keyword>
<dbReference type="EMBL" id="JAEPDI010000006">
    <property type="protein sequence ID" value="MCG7939488.1"/>
    <property type="molecule type" value="Genomic_DNA"/>
</dbReference>
<organism evidence="2 3">
    <name type="scientific">Candidatus Thiodiazotropha lotti</name>
    <dbReference type="NCBI Taxonomy" id="2792787"/>
    <lineage>
        <taxon>Bacteria</taxon>
        <taxon>Pseudomonadati</taxon>
        <taxon>Pseudomonadota</taxon>
        <taxon>Gammaproteobacteria</taxon>
        <taxon>Chromatiales</taxon>
        <taxon>Sedimenticolaceae</taxon>
        <taxon>Candidatus Thiodiazotropha</taxon>
    </lineage>
</organism>